<dbReference type="PANTHER" id="PTHR43531:SF14">
    <property type="entry name" value="METHYL-ACCEPTING CHEMOTAXIS PROTEIN I-RELATED"/>
    <property type="match status" value="1"/>
</dbReference>
<dbReference type="InterPro" id="IPR004090">
    <property type="entry name" value="Chemotax_Me-accpt_rcpt"/>
</dbReference>
<gene>
    <name evidence="9" type="ORF">FJW00_15020</name>
</gene>
<dbReference type="Pfam" id="PF00672">
    <property type="entry name" value="HAMP"/>
    <property type="match status" value="1"/>
</dbReference>
<evidence type="ECO:0000313" key="10">
    <source>
        <dbReference type="Proteomes" id="UP000316142"/>
    </source>
</evidence>
<keyword evidence="6" id="KW-0812">Transmembrane</keyword>
<keyword evidence="10" id="KW-1185">Reference proteome</keyword>
<keyword evidence="6" id="KW-1133">Transmembrane helix</keyword>
<dbReference type="EMBL" id="VHIZ01000051">
    <property type="protein sequence ID" value="TPV23662.1"/>
    <property type="molecule type" value="Genomic_DNA"/>
</dbReference>
<dbReference type="CDD" id="cd06225">
    <property type="entry name" value="HAMP"/>
    <property type="match status" value="1"/>
</dbReference>
<proteinExistence type="inferred from homology"/>
<evidence type="ECO:0000256" key="5">
    <source>
        <dbReference type="PROSITE-ProRule" id="PRU00284"/>
    </source>
</evidence>
<evidence type="ECO:0000313" key="9">
    <source>
        <dbReference type="EMBL" id="TPV23662.1"/>
    </source>
</evidence>
<dbReference type="PANTHER" id="PTHR43531">
    <property type="entry name" value="PROTEIN ICFG"/>
    <property type="match status" value="1"/>
</dbReference>
<comment type="similarity">
    <text evidence="4">Belongs to the methyl-accepting chemotaxis (MCP) protein family.</text>
</comment>
<name>A0ABY2Z4T0_9GAMM</name>
<feature type="domain" description="HAMP" evidence="8">
    <location>
        <begin position="341"/>
        <end position="393"/>
    </location>
</feature>
<evidence type="ECO:0000259" key="7">
    <source>
        <dbReference type="PROSITE" id="PS50111"/>
    </source>
</evidence>
<feature type="transmembrane region" description="Helical" evidence="6">
    <location>
        <begin position="14"/>
        <end position="33"/>
    </location>
</feature>
<evidence type="ECO:0000256" key="1">
    <source>
        <dbReference type="ARBA" id="ARBA00022481"/>
    </source>
</evidence>
<dbReference type="RefSeq" id="WP_140924720.1">
    <property type="nucleotide sequence ID" value="NZ_VHIZ01000051.1"/>
</dbReference>
<keyword evidence="2" id="KW-0145">Chemotaxis</keyword>
<dbReference type="InterPro" id="IPR003660">
    <property type="entry name" value="HAMP_dom"/>
</dbReference>
<dbReference type="SMART" id="SM00283">
    <property type="entry name" value="MA"/>
    <property type="match status" value="1"/>
</dbReference>
<feature type="domain" description="Methyl-accepting transducer" evidence="7">
    <location>
        <begin position="398"/>
        <end position="627"/>
    </location>
</feature>
<dbReference type="CDD" id="cd11386">
    <property type="entry name" value="MCP_signal"/>
    <property type="match status" value="1"/>
</dbReference>
<dbReference type="PROSITE" id="PS50111">
    <property type="entry name" value="CHEMOTAXIS_TRANSDUC_2"/>
    <property type="match status" value="1"/>
</dbReference>
<accession>A0ABY2Z4T0</accession>
<dbReference type="SMART" id="SM00304">
    <property type="entry name" value="HAMP"/>
    <property type="match status" value="1"/>
</dbReference>
<dbReference type="Pfam" id="PF00015">
    <property type="entry name" value="MCPsignal"/>
    <property type="match status" value="1"/>
</dbReference>
<evidence type="ECO:0000259" key="8">
    <source>
        <dbReference type="PROSITE" id="PS50885"/>
    </source>
</evidence>
<keyword evidence="3 5" id="KW-0807">Transducer</keyword>
<dbReference type="PROSITE" id="PS50885">
    <property type="entry name" value="HAMP"/>
    <property type="match status" value="1"/>
</dbReference>
<organism evidence="9 10">
    <name type="scientific">Pantoea anthophila</name>
    <dbReference type="NCBI Taxonomy" id="470931"/>
    <lineage>
        <taxon>Bacteria</taxon>
        <taxon>Pseudomonadati</taxon>
        <taxon>Pseudomonadota</taxon>
        <taxon>Gammaproteobacteria</taxon>
        <taxon>Enterobacterales</taxon>
        <taxon>Erwiniaceae</taxon>
        <taxon>Pantoea</taxon>
    </lineage>
</organism>
<feature type="transmembrane region" description="Helical" evidence="6">
    <location>
        <begin position="319"/>
        <end position="340"/>
    </location>
</feature>
<dbReference type="Proteomes" id="UP000316142">
    <property type="component" value="Unassembled WGS sequence"/>
</dbReference>
<protein>
    <submittedName>
        <fullName evidence="9">HAMP domain-containing protein</fullName>
    </submittedName>
</protein>
<evidence type="ECO:0000256" key="6">
    <source>
        <dbReference type="SAM" id="Phobius"/>
    </source>
</evidence>
<evidence type="ECO:0000256" key="4">
    <source>
        <dbReference type="ARBA" id="ARBA00029447"/>
    </source>
</evidence>
<dbReference type="InterPro" id="IPR004089">
    <property type="entry name" value="MCPsignal_dom"/>
</dbReference>
<dbReference type="InterPro" id="IPR051310">
    <property type="entry name" value="MCP_chemotaxis"/>
</dbReference>
<keyword evidence="1" id="KW-0488">Methylation</keyword>
<sequence length="646" mass="69000">MSNFLNNINLSTKFIILGLFCLVLFCVPTVLFVSEGNKYIQDKQREVTGVPVENRILALLNLMQRHRAETALAVAQKKPAASSRIQVRDDIVSIFDAITKEMAQTKGSASVIEKINGVRAQWDGLQQDIDASKLDQTASLNAHALLIRRLLNANRDVLDFYGLSLDSDIGTYRLITSNFSSLPELTESLGKIRAFGTSLLARNDTISEADSVRMESLLNTGAYNLNLFTQDSEKLFSSDAGMKQKFSEGAGAAVQEANNALKTAGALFIVRNMTNQSPQDYVALFTSAINRFSTYAIAGGNELNDMLNQQILDHRHAQYGLLGVLLFMVLLSVVFALIIIRSVTRPIGAASKLALEVAGGDLTASFSVTGRNETAGLLRALLQMSQRLTLTVENIKSNAVTIATSSEEIARGNGDLSARTEEQAASLAETAASMEQLSSIIGNNAENTRYAAEMASSATSAALRGGQAMESVLGSMEKISNSAGQIKEIISVIDGIAFQTNILALNAAVEAARAGEHGKGFAVVAAEVRSLAQRSAGAAKEIKGLIEQSVENAEQGISMARDAGEKVKESMDAIEQTAQLVREISSSSEEQSAGVSQINIAVTQMDQVTQQNALLVEESASSADELASRAANLRDAVSVFRTSAVG</sequence>
<evidence type="ECO:0000256" key="2">
    <source>
        <dbReference type="ARBA" id="ARBA00022500"/>
    </source>
</evidence>
<comment type="caution">
    <text evidence="9">The sequence shown here is derived from an EMBL/GenBank/DDBJ whole genome shotgun (WGS) entry which is preliminary data.</text>
</comment>
<reference evidence="9 10" key="1">
    <citation type="submission" date="2019-06" db="EMBL/GenBank/DDBJ databases">
        <title>Taxogenomics and systematics of the genus Pantoea.</title>
        <authorList>
            <person name="Tambong J.T."/>
        </authorList>
    </citation>
    <scope>NUCLEOTIDE SEQUENCE [LARGE SCALE GENOMIC DNA]</scope>
    <source>
        <strain evidence="9 10">LMG 2558</strain>
    </source>
</reference>
<evidence type="ECO:0000256" key="3">
    <source>
        <dbReference type="ARBA" id="ARBA00023224"/>
    </source>
</evidence>
<dbReference type="Gene3D" id="1.10.287.950">
    <property type="entry name" value="Methyl-accepting chemotaxis protein"/>
    <property type="match status" value="1"/>
</dbReference>
<keyword evidence="6" id="KW-0472">Membrane</keyword>
<dbReference type="SUPFAM" id="SSF58104">
    <property type="entry name" value="Methyl-accepting chemotaxis protein (MCP) signaling domain"/>
    <property type="match status" value="1"/>
</dbReference>
<dbReference type="PRINTS" id="PR00260">
    <property type="entry name" value="CHEMTRNSDUCR"/>
</dbReference>